<dbReference type="Proteomes" id="UP001642464">
    <property type="component" value="Unassembled WGS sequence"/>
</dbReference>
<accession>A0ABP0M8F2</accession>
<dbReference type="PANTHER" id="PTHR12277:SF197">
    <property type="entry name" value="CHROMOSOME UNDETERMINED SCAFFOLD_38, WHOLE GENOME SHOTGUN SEQUENCE"/>
    <property type="match status" value="1"/>
</dbReference>
<sequence length="354" mass="38711">MIRAIFSSQSSSWNLVERVVFPAPPPSYTIHSFPGELILIPREGGANVPCLFLPFQHARFLMMFFHANAEDLGLIYNFCTILKDLFQVNVLAVEYPGYGICPGASTEEGIMANAEAAMDFAIETLGVAQNDILLFGRSLGTGPTVALASRYHQIAGVVLVSPFTSIKELFQRRVGRIAEFLEDRFANLTLASKISSPTLIIHGLQDVLVPPEHGRKIYASIQTKRMLVTPVSMTHNSSLLRDVASFVMPMTSFFALPDYAFENVRVPDWAYPPKDLPPGSLMDRKDGTALWNCSRCCNRLGGSDEAVVEPISRLKTDDLNEPVSLESAGVRFDSASDVSASMGFGSPPSDLLST</sequence>
<dbReference type="Gene3D" id="3.40.50.1820">
    <property type="entry name" value="alpha/beta hydrolase"/>
    <property type="match status" value="1"/>
</dbReference>
<name>A0ABP0M8F2_9DINO</name>
<protein>
    <submittedName>
        <fullName evidence="1">Alpha/beta hydrolase domain-containing protein 17C (Abhydrolase domain-containing protein 17C)</fullName>
    </submittedName>
</protein>
<organism evidence="1 2">
    <name type="scientific">Durusdinium trenchii</name>
    <dbReference type="NCBI Taxonomy" id="1381693"/>
    <lineage>
        <taxon>Eukaryota</taxon>
        <taxon>Sar</taxon>
        <taxon>Alveolata</taxon>
        <taxon>Dinophyceae</taxon>
        <taxon>Suessiales</taxon>
        <taxon>Symbiodiniaceae</taxon>
        <taxon>Durusdinium</taxon>
    </lineage>
</organism>
<keyword evidence="2" id="KW-1185">Reference proteome</keyword>
<keyword evidence="1" id="KW-0378">Hydrolase</keyword>
<comment type="caution">
    <text evidence="1">The sequence shown here is derived from an EMBL/GenBank/DDBJ whole genome shotgun (WGS) entry which is preliminary data.</text>
</comment>
<gene>
    <name evidence="1" type="ORF">SCF082_LOCUS26423</name>
</gene>
<dbReference type="InterPro" id="IPR000073">
    <property type="entry name" value="AB_hydrolase_1"/>
</dbReference>
<proteinExistence type="predicted"/>
<dbReference type="PANTHER" id="PTHR12277">
    <property type="entry name" value="ALPHA/BETA HYDROLASE DOMAIN-CONTAINING PROTEIN"/>
    <property type="match status" value="1"/>
</dbReference>
<reference evidence="1 2" key="1">
    <citation type="submission" date="2024-02" db="EMBL/GenBank/DDBJ databases">
        <authorList>
            <person name="Chen Y."/>
            <person name="Shah S."/>
            <person name="Dougan E. K."/>
            <person name="Thang M."/>
            <person name="Chan C."/>
        </authorList>
    </citation>
    <scope>NUCLEOTIDE SEQUENCE [LARGE SCALE GENOMIC DNA]</scope>
</reference>
<evidence type="ECO:0000313" key="2">
    <source>
        <dbReference type="Proteomes" id="UP001642464"/>
    </source>
</evidence>
<dbReference type="InterPro" id="IPR029058">
    <property type="entry name" value="AB_hydrolase_fold"/>
</dbReference>
<dbReference type="SUPFAM" id="SSF53474">
    <property type="entry name" value="alpha/beta-Hydrolases"/>
    <property type="match status" value="1"/>
</dbReference>
<dbReference type="Pfam" id="PF00561">
    <property type="entry name" value="Abhydrolase_1"/>
    <property type="match status" value="1"/>
</dbReference>
<dbReference type="GO" id="GO:0016787">
    <property type="term" value="F:hydrolase activity"/>
    <property type="evidence" value="ECO:0007669"/>
    <property type="project" value="UniProtKB-KW"/>
</dbReference>
<evidence type="ECO:0000313" key="1">
    <source>
        <dbReference type="EMBL" id="CAK9047059.1"/>
    </source>
</evidence>
<dbReference type="EMBL" id="CAXAMM010020003">
    <property type="protein sequence ID" value="CAK9047059.1"/>
    <property type="molecule type" value="Genomic_DNA"/>
</dbReference>